<evidence type="ECO:0000313" key="2">
    <source>
        <dbReference type="EMBL" id="QTE30143.1"/>
    </source>
</evidence>
<dbReference type="PANTHER" id="PTHR43355:SF2">
    <property type="entry name" value="FLAVIN REDUCTASE (NADPH)"/>
    <property type="match status" value="1"/>
</dbReference>
<organism evidence="2 3">
    <name type="scientific">Pengzhenrongella sicca</name>
    <dbReference type="NCBI Taxonomy" id="2819238"/>
    <lineage>
        <taxon>Bacteria</taxon>
        <taxon>Bacillati</taxon>
        <taxon>Actinomycetota</taxon>
        <taxon>Actinomycetes</taxon>
        <taxon>Micrococcales</taxon>
        <taxon>Pengzhenrongella</taxon>
    </lineage>
</organism>
<evidence type="ECO:0000313" key="3">
    <source>
        <dbReference type="Proteomes" id="UP000663937"/>
    </source>
</evidence>
<dbReference type="RefSeq" id="WP_227424459.1">
    <property type="nucleotide sequence ID" value="NZ_CP071868.1"/>
</dbReference>
<dbReference type="InterPro" id="IPR051606">
    <property type="entry name" value="Polyketide_Oxido-like"/>
</dbReference>
<proteinExistence type="predicted"/>
<dbReference type="KEGG" id="psic:J4E96_03750"/>
<dbReference type="GO" id="GO:0016646">
    <property type="term" value="F:oxidoreductase activity, acting on the CH-NH group of donors, NAD or NADP as acceptor"/>
    <property type="evidence" value="ECO:0007669"/>
    <property type="project" value="TreeGrafter"/>
</dbReference>
<dbReference type="Gene3D" id="3.40.50.720">
    <property type="entry name" value="NAD(P)-binding Rossmann-like Domain"/>
    <property type="match status" value="1"/>
</dbReference>
<sequence length="215" mass="21948">MARIVVLGGTGYTGSHLVRAAAARGHEVTSYSRTAPAAPVAGVRYETGSMTDEAERERAVAGADVVVAALAPRGALEHGLPGIYARLGELAADAGARFGVVGGFSSLRPADGAPRIAYGDDMPAEYAAEGLTMATVVDELISSAPASLDWFFVSPAATYGAHVPGEATGAYRTGTDTVLVDADGESAVSGADFAVAILDEIDRPAHHRAQFAVAY</sequence>
<accession>A0A8A4ZGR4</accession>
<protein>
    <submittedName>
        <fullName evidence="2">NAD(P)H-binding protein</fullName>
    </submittedName>
</protein>
<dbReference type="SUPFAM" id="SSF51735">
    <property type="entry name" value="NAD(P)-binding Rossmann-fold domains"/>
    <property type="match status" value="1"/>
</dbReference>
<dbReference type="Pfam" id="PF13460">
    <property type="entry name" value="NAD_binding_10"/>
    <property type="match status" value="1"/>
</dbReference>
<dbReference type="Proteomes" id="UP000663937">
    <property type="component" value="Chromosome"/>
</dbReference>
<feature type="domain" description="NAD(P)-binding" evidence="1">
    <location>
        <begin position="8"/>
        <end position="201"/>
    </location>
</feature>
<name>A0A8A4ZGR4_9MICO</name>
<dbReference type="InterPro" id="IPR016040">
    <property type="entry name" value="NAD(P)-bd_dom"/>
</dbReference>
<evidence type="ECO:0000259" key="1">
    <source>
        <dbReference type="Pfam" id="PF13460"/>
    </source>
</evidence>
<gene>
    <name evidence="2" type="ORF">J4E96_03750</name>
</gene>
<reference evidence="2" key="1">
    <citation type="submission" date="2021-03" db="EMBL/GenBank/DDBJ databases">
        <title>Pengzhenrongella sicca gen. nov., sp. nov., a new member of suborder Micrococcineae isolated from High-Arctic tundra soil.</title>
        <authorList>
            <person name="Peng F."/>
        </authorList>
    </citation>
    <scope>NUCLEOTIDE SEQUENCE</scope>
    <source>
        <strain evidence="2">LRZ-2</strain>
    </source>
</reference>
<dbReference type="AlphaFoldDB" id="A0A8A4ZGR4"/>
<keyword evidence="3" id="KW-1185">Reference proteome</keyword>
<dbReference type="InterPro" id="IPR036291">
    <property type="entry name" value="NAD(P)-bd_dom_sf"/>
</dbReference>
<dbReference type="PANTHER" id="PTHR43355">
    <property type="entry name" value="FLAVIN REDUCTASE (NADPH)"/>
    <property type="match status" value="1"/>
</dbReference>
<dbReference type="EMBL" id="CP071868">
    <property type="protein sequence ID" value="QTE30143.1"/>
    <property type="molecule type" value="Genomic_DNA"/>
</dbReference>